<dbReference type="Proteomes" id="UP001163046">
    <property type="component" value="Unassembled WGS sequence"/>
</dbReference>
<feature type="coiled-coil region" evidence="1">
    <location>
        <begin position="84"/>
        <end position="132"/>
    </location>
</feature>
<evidence type="ECO:0000256" key="1">
    <source>
        <dbReference type="SAM" id="Coils"/>
    </source>
</evidence>
<evidence type="ECO:0000256" key="2">
    <source>
        <dbReference type="SAM" id="MobiDB-lite"/>
    </source>
</evidence>
<comment type="caution">
    <text evidence="3">The sequence shown here is derived from an EMBL/GenBank/DDBJ whole genome shotgun (WGS) entry which is preliminary data.</text>
</comment>
<feature type="region of interest" description="Disordered" evidence="2">
    <location>
        <begin position="1"/>
        <end position="20"/>
    </location>
</feature>
<dbReference type="Gene3D" id="1.20.5.170">
    <property type="match status" value="1"/>
</dbReference>
<accession>A0A9W9Z712</accession>
<dbReference type="OrthoDB" id="5978643at2759"/>
<dbReference type="PANTHER" id="PTHR10881">
    <property type="entry name" value="GOLGIN SUBFAMILY A MEMBER-RELATED"/>
    <property type="match status" value="1"/>
</dbReference>
<evidence type="ECO:0000313" key="3">
    <source>
        <dbReference type="EMBL" id="KAJ7375589.1"/>
    </source>
</evidence>
<feature type="compositionally biased region" description="Polar residues" evidence="2">
    <location>
        <begin position="7"/>
        <end position="16"/>
    </location>
</feature>
<sequence length="180" mass="20916">VNIASHDPSSSLSPINGSYLPDEHITQAQQVFDNERDVEPLPSSSNDREYSTTEKIKQLCSQINGLTVSQDQYINGEDPVFHEIKSLESRNHELEDRVQSYKRSSEQLNSQVNEQRRQIIQFQEQIKRERTELANKQLLEQRSLKEQLEVHIQTIGILVGEKQELQSTVSQLQRKYEIKQ</sequence>
<keyword evidence="4" id="KW-1185">Reference proteome</keyword>
<dbReference type="GO" id="GO:0032580">
    <property type="term" value="C:Golgi cisterna membrane"/>
    <property type="evidence" value="ECO:0007669"/>
    <property type="project" value="TreeGrafter"/>
</dbReference>
<evidence type="ECO:0000313" key="4">
    <source>
        <dbReference type="Proteomes" id="UP001163046"/>
    </source>
</evidence>
<dbReference type="GO" id="GO:0000137">
    <property type="term" value="C:Golgi cis cisterna"/>
    <property type="evidence" value="ECO:0007669"/>
    <property type="project" value="TreeGrafter"/>
</dbReference>
<dbReference type="PANTHER" id="PTHR10881:SF46">
    <property type="entry name" value="GOLGIN SUBFAMILY A MEMBER 2"/>
    <property type="match status" value="1"/>
</dbReference>
<reference evidence="3" key="1">
    <citation type="submission" date="2023-01" db="EMBL/GenBank/DDBJ databases">
        <title>Genome assembly of the deep-sea coral Lophelia pertusa.</title>
        <authorList>
            <person name="Herrera S."/>
            <person name="Cordes E."/>
        </authorList>
    </citation>
    <scope>NUCLEOTIDE SEQUENCE</scope>
    <source>
        <strain evidence="3">USNM1676648</strain>
        <tissue evidence="3">Polyp</tissue>
    </source>
</reference>
<proteinExistence type="predicted"/>
<organism evidence="3 4">
    <name type="scientific">Desmophyllum pertusum</name>
    <dbReference type="NCBI Taxonomy" id="174260"/>
    <lineage>
        <taxon>Eukaryota</taxon>
        <taxon>Metazoa</taxon>
        <taxon>Cnidaria</taxon>
        <taxon>Anthozoa</taxon>
        <taxon>Hexacorallia</taxon>
        <taxon>Scleractinia</taxon>
        <taxon>Caryophylliina</taxon>
        <taxon>Caryophylliidae</taxon>
        <taxon>Desmophyllum</taxon>
    </lineage>
</organism>
<gene>
    <name evidence="3" type="primary">GOLGA2_1</name>
    <name evidence="3" type="ORF">OS493_040191</name>
</gene>
<keyword evidence="1" id="KW-0175">Coiled coil</keyword>
<dbReference type="SUPFAM" id="SSF57997">
    <property type="entry name" value="Tropomyosin"/>
    <property type="match status" value="1"/>
</dbReference>
<feature type="non-terminal residue" evidence="3">
    <location>
        <position position="180"/>
    </location>
</feature>
<dbReference type="InterPro" id="IPR024858">
    <property type="entry name" value="GOLGA"/>
</dbReference>
<feature type="region of interest" description="Disordered" evidence="2">
    <location>
        <begin position="33"/>
        <end position="53"/>
    </location>
</feature>
<name>A0A9W9Z712_9CNID</name>
<dbReference type="GO" id="GO:0005801">
    <property type="term" value="C:cis-Golgi network"/>
    <property type="evidence" value="ECO:0007669"/>
    <property type="project" value="TreeGrafter"/>
</dbReference>
<dbReference type="AlphaFoldDB" id="A0A9W9Z712"/>
<dbReference type="EMBL" id="MU826658">
    <property type="protein sequence ID" value="KAJ7375589.1"/>
    <property type="molecule type" value="Genomic_DNA"/>
</dbReference>
<dbReference type="GO" id="GO:0007030">
    <property type="term" value="P:Golgi organization"/>
    <property type="evidence" value="ECO:0007669"/>
    <property type="project" value="TreeGrafter"/>
</dbReference>
<protein>
    <submittedName>
        <fullName evidence="3">Importin-alpha protein binding</fullName>
    </submittedName>
</protein>
<feature type="non-terminal residue" evidence="3">
    <location>
        <position position="1"/>
    </location>
</feature>